<dbReference type="OrthoDB" id="1727522at2759"/>
<gene>
    <name evidence="3" type="ORF">BQ2448_1085</name>
</gene>
<dbReference type="Gene3D" id="1.25.40.180">
    <property type="match status" value="1"/>
</dbReference>
<reference evidence="4" key="1">
    <citation type="submission" date="2016-09" db="EMBL/GenBank/DDBJ databases">
        <authorList>
            <person name="Jeantristanb JTB J.-T."/>
            <person name="Ricardo R."/>
        </authorList>
    </citation>
    <scope>NUCLEOTIDE SEQUENCE [LARGE SCALE GENOMIC DNA]</scope>
</reference>
<dbReference type="SMART" id="SM00515">
    <property type="entry name" value="eIF5C"/>
    <property type="match status" value="1"/>
</dbReference>
<dbReference type="AlphaFoldDB" id="A0A238FC61"/>
<feature type="domain" description="W2" evidence="2">
    <location>
        <begin position="290"/>
        <end position="453"/>
    </location>
</feature>
<organism evidence="3 4">
    <name type="scientific">Microbotryum intermedium</name>
    <dbReference type="NCBI Taxonomy" id="269621"/>
    <lineage>
        <taxon>Eukaryota</taxon>
        <taxon>Fungi</taxon>
        <taxon>Dikarya</taxon>
        <taxon>Basidiomycota</taxon>
        <taxon>Pucciniomycotina</taxon>
        <taxon>Microbotryomycetes</taxon>
        <taxon>Microbotryales</taxon>
        <taxon>Microbotryaceae</taxon>
        <taxon>Microbotryum</taxon>
    </lineage>
</organism>
<dbReference type="EMBL" id="FMSP01000005">
    <property type="protein sequence ID" value="SCV69691.1"/>
    <property type="molecule type" value="Genomic_DNA"/>
</dbReference>
<dbReference type="GO" id="GO:0005737">
    <property type="term" value="C:cytoplasm"/>
    <property type="evidence" value="ECO:0007669"/>
    <property type="project" value="TreeGrafter"/>
</dbReference>
<keyword evidence="4" id="KW-1185">Reference proteome</keyword>
<dbReference type="InterPro" id="IPR051245">
    <property type="entry name" value="eIF5-mimic_regulator"/>
</dbReference>
<dbReference type="PANTHER" id="PTHR14208">
    <property type="entry name" value="BASIC LEUCINE ZIPPER AND W2 DOMAIN-CONTAINING PROTEIN"/>
    <property type="match status" value="1"/>
</dbReference>
<accession>A0A238FC61</accession>
<dbReference type="PROSITE" id="PS51363">
    <property type="entry name" value="W2"/>
    <property type="match status" value="1"/>
</dbReference>
<protein>
    <submittedName>
        <fullName evidence="3">BQ2448_1085 protein</fullName>
    </submittedName>
</protein>
<evidence type="ECO:0000313" key="4">
    <source>
        <dbReference type="Proteomes" id="UP000198372"/>
    </source>
</evidence>
<dbReference type="InterPro" id="IPR057397">
    <property type="entry name" value="HEAT_5MP1_2"/>
</dbReference>
<dbReference type="GO" id="GO:0016020">
    <property type="term" value="C:membrane"/>
    <property type="evidence" value="ECO:0007669"/>
    <property type="project" value="TreeGrafter"/>
</dbReference>
<name>A0A238FC61_9BASI</name>
<feature type="region of interest" description="Disordered" evidence="1">
    <location>
        <begin position="1"/>
        <end position="27"/>
    </location>
</feature>
<dbReference type="InterPro" id="IPR003307">
    <property type="entry name" value="W2_domain"/>
</dbReference>
<evidence type="ECO:0000259" key="2">
    <source>
        <dbReference type="PROSITE" id="PS51363"/>
    </source>
</evidence>
<evidence type="ECO:0000256" key="1">
    <source>
        <dbReference type="SAM" id="MobiDB-lite"/>
    </source>
</evidence>
<dbReference type="InterPro" id="IPR016024">
    <property type="entry name" value="ARM-type_fold"/>
</dbReference>
<dbReference type="Pfam" id="PF25504">
    <property type="entry name" value="HEAT_5MP1_2"/>
    <property type="match status" value="2"/>
</dbReference>
<dbReference type="Proteomes" id="UP000198372">
    <property type="component" value="Unassembled WGS sequence"/>
</dbReference>
<dbReference type="Pfam" id="PF02020">
    <property type="entry name" value="W2"/>
    <property type="match status" value="1"/>
</dbReference>
<sequence length="455" mass="50078">MYAAPQPSATPGVKQEKPNLVGVRNKQRKGVQKAQAKFEPLAFRDQLIKHLESVPERDFDAVAAKLDVLGNQLDYRKYEQQLFELLLVGGLLAPGGGFLDDGAAKSTFSVTGSAKEPVEVSDVKSIVDVFNKLTRRYKYLQKGFEETALPSILQYSNKFSQIDQEKLAVATALFVAVGLVSASVVLSLKKDHLVKDGQFGLVEMRVTETFDSSSDASLTGTSVRMLTSFLKAFLATESIDQLSLVLRKGGVIDLEAFFPPSKQNAAELSAHFKGAGLSGVVDFYIKQKAGKAKEETLARLREYVSDEADYDEIMSYLEAVHKRGILSEPEFISIAWAGLTSGIDMGAKPELLPDLAVKEIKSIAPLLEPFTNKPATEVALINTIQIWCYENTKLMPAFAKILKVLYSLDVLSDQAIIYWHSKGSKTQARQHFLDAAGPLVNFLKEQEEEDGSDEE</sequence>
<proteinExistence type="predicted"/>
<evidence type="ECO:0000313" key="3">
    <source>
        <dbReference type="EMBL" id="SCV69691.1"/>
    </source>
</evidence>
<dbReference type="SUPFAM" id="SSF48371">
    <property type="entry name" value="ARM repeat"/>
    <property type="match status" value="1"/>
</dbReference>
<dbReference type="PANTHER" id="PTHR14208:SF2">
    <property type="entry name" value="PROTEIN KRASAVIETZ"/>
    <property type="match status" value="1"/>
</dbReference>